<evidence type="ECO:0000256" key="9">
    <source>
        <dbReference type="ARBA" id="ARBA00023077"/>
    </source>
</evidence>
<gene>
    <name evidence="16" type="ORF">ALP98_02234</name>
</gene>
<dbReference type="SUPFAM" id="SSF56935">
    <property type="entry name" value="Porins"/>
    <property type="match status" value="1"/>
</dbReference>
<comment type="subcellular location">
    <subcellularLocation>
        <location evidence="1 12">Cell outer membrane</location>
        <topology evidence="1 12">Multi-pass membrane protein</topology>
    </subcellularLocation>
</comment>
<dbReference type="PANTHER" id="PTHR32552">
    <property type="entry name" value="FERRICHROME IRON RECEPTOR-RELATED"/>
    <property type="match status" value="1"/>
</dbReference>
<proteinExistence type="inferred from homology"/>
<evidence type="ECO:0000259" key="14">
    <source>
        <dbReference type="Pfam" id="PF00593"/>
    </source>
</evidence>
<evidence type="ECO:0000256" key="4">
    <source>
        <dbReference type="ARBA" id="ARBA00022496"/>
    </source>
</evidence>
<dbReference type="Pfam" id="PF00593">
    <property type="entry name" value="TonB_dep_Rec_b-barrel"/>
    <property type="match status" value="1"/>
</dbReference>
<dbReference type="Proteomes" id="UP000271866">
    <property type="component" value="Unassembled WGS sequence"/>
</dbReference>
<dbReference type="EMBL" id="RBRK01000140">
    <property type="protein sequence ID" value="RMQ71781.1"/>
    <property type="molecule type" value="Genomic_DNA"/>
</dbReference>
<keyword evidence="4" id="KW-0410">Iron transport</keyword>
<keyword evidence="5 12" id="KW-0812">Transmembrane</keyword>
<protein>
    <submittedName>
        <fullName evidence="16">TonB-dependent receptor</fullName>
    </submittedName>
</protein>
<keyword evidence="8" id="KW-0406">Ion transport</keyword>
<evidence type="ECO:0000256" key="10">
    <source>
        <dbReference type="ARBA" id="ARBA00023136"/>
    </source>
</evidence>
<evidence type="ECO:0000256" key="11">
    <source>
        <dbReference type="ARBA" id="ARBA00023237"/>
    </source>
</evidence>
<dbReference type="InterPro" id="IPR036942">
    <property type="entry name" value="Beta-barrel_TonB_sf"/>
</dbReference>
<evidence type="ECO:0000256" key="5">
    <source>
        <dbReference type="ARBA" id="ARBA00022692"/>
    </source>
</evidence>
<dbReference type="InterPro" id="IPR012910">
    <property type="entry name" value="Plug_dom"/>
</dbReference>
<evidence type="ECO:0000256" key="13">
    <source>
        <dbReference type="RuleBase" id="RU003357"/>
    </source>
</evidence>
<evidence type="ECO:0000256" key="6">
    <source>
        <dbReference type="ARBA" id="ARBA00022729"/>
    </source>
</evidence>
<keyword evidence="2 12" id="KW-0813">Transport</keyword>
<name>A0A3M4IXR1_PSEVI</name>
<accession>A0A3M4IXR1</accession>
<keyword evidence="11 12" id="KW-0998">Cell outer membrane</keyword>
<dbReference type="InterPro" id="IPR000531">
    <property type="entry name" value="Beta-barrel_TonB"/>
</dbReference>
<dbReference type="PROSITE" id="PS52016">
    <property type="entry name" value="TONB_DEPENDENT_REC_3"/>
    <property type="match status" value="1"/>
</dbReference>
<evidence type="ECO:0000256" key="8">
    <source>
        <dbReference type="ARBA" id="ARBA00023065"/>
    </source>
</evidence>
<sequence length="804" mass="87736">MRHNAPGGNHRKPLIPAIPINRRRARACRLLTPSGNVFMIMLSTTRASRFPLQRLVLLIGLHALSLTSYAQDSATPTDPAQEPATGAADTTLGTVSVIGQGETRQVQRVDEKDIKAYSAGTNPMKVLQRLAGVSFQAGDPLGREESSQRISLRGFDMHHLGYTLDGVTLGNMSFANFNGLSITRAIIAENIAKSEVAAGIGALGTASNSNLGGTIAFTSSNPEKEFGARLSQTLGSYDTTRTYVRVDTGEYNGLAAYVSGEKYDADAWKGHDNPQESDALNAKVTYDFDANHLSFYHSTSTHNEANLPAMSSSMIRRLGYNWSYYTPDWTRAVNAANGIFTGGVTRAADATYNGSSLRDDELDILSGNFSLSDDLLLDATVYHHHDSGRGNSYYPFVYTSGSTTVPTNSIRSTVYGINRSGFQTSLTYFLGQHEIQGGFWIQSNKNDVSRYLFDPTGTAPQNHIVRTKGLPQVATILSQDYNDLTRQFYLRDSYTLLDDRLKLEFGAKNTVTTSTVEGKGGGYASGSLEARDRFLPQLGATYKLDDQDEVFTSYSENVAAFPSGGYGPFFTTQTAVDAAGGFKNLKPETSKTVEVGVRRSNALYSTSAAVYNTRFDNRLVAITNCTGIVICQNSVANVGSVTSRGLELTFALTPDENWSWSNTASYNHSTYDDDYQSGTSEVHVKGKTVVDTPRLMYSSSLDWHWQQWNAGLQGSYMSKRYYTYTNDSSVAGYWLANTTLGYDFGKLGAVKDTTLSLNVVNLFDKRYISTINTDASAASDPTGDLQILQIGNPRSAFVTMAVRL</sequence>
<keyword evidence="10 12" id="KW-0472">Membrane</keyword>
<organism evidence="16 17">
    <name type="scientific">Pseudomonas viridiflava</name>
    <name type="common">Phytomonas viridiflava</name>
    <dbReference type="NCBI Taxonomy" id="33069"/>
    <lineage>
        <taxon>Bacteria</taxon>
        <taxon>Pseudomonadati</taxon>
        <taxon>Pseudomonadota</taxon>
        <taxon>Gammaproteobacteria</taxon>
        <taxon>Pseudomonadales</taxon>
        <taxon>Pseudomonadaceae</taxon>
        <taxon>Pseudomonas</taxon>
    </lineage>
</organism>
<evidence type="ECO:0000259" key="15">
    <source>
        <dbReference type="Pfam" id="PF07715"/>
    </source>
</evidence>
<comment type="similarity">
    <text evidence="12 13">Belongs to the TonB-dependent receptor family.</text>
</comment>
<evidence type="ECO:0000313" key="16">
    <source>
        <dbReference type="EMBL" id="RMQ71781.1"/>
    </source>
</evidence>
<keyword evidence="6" id="KW-0732">Signal</keyword>
<evidence type="ECO:0000313" key="17">
    <source>
        <dbReference type="Proteomes" id="UP000271866"/>
    </source>
</evidence>
<evidence type="ECO:0000256" key="12">
    <source>
        <dbReference type="PROSITE-ProRule" id="PRU01360"/>
    </source>
</evidence>
<keyword evidence="16" id="KW-0675">Receptor</keyword>
<keyword evidence="3 12" id="KW-1134">Transmembrane beta strand</keyword>
<reference evidence="16 17" key="1">
    <citation type="submission" date="2018-08" db="EMBL/GenBank/DDBJ databases">
        <title>Recombination of ecologically and evolutionarily significant loci maintains genetic cohesion in the Pseudomonas syringae species complex.</title>
        <authorList>
            <person name="Dillon M."/>
            <person name="Thakur S."/>
            <person name="Almeida R.N.D."/>
            <person name="Weir B.S."/>
            <person name="Guttman D.S."/>
        </authorList>
    </citation>
    <scope>NUCLEOTIDE SEQUENCE [LARGE SCALE GENOMIC DNA]</scope>
    <source>
        <strain evidence="16 17">ICMP 11296</strain>
    </source>
</reference>
<evidence type="ECO:0000256" key="2">
    <source>
        <dbReference type="ARBA" id="ARBA00022448"/>
    </source>
</evidence>
<dbReference type="Gene3D" id="2.170.130.10">
    <property type="entry name" value="TonB-dependent receptor, plug domain"/>
    <property type="match status" value="1"/>
</dbReference>
<dbReference type="Pfam" id="PF07715">
    <property type="entry name" value="Plug"/>
    <property type="match status" value="1"/>
</dbReference>
<keyword evidence="9 13" id="KW-0798">TonB box</keyword>
<evidence type="ECO:0000256" key="3">
    <source>
        <dbReference type="ARBA" id="ARBA00022452"/>
    </source>
</evidence>
<comment type="caution">
    <text evidence="16">The sequence shown here is derived from an EMBL/GenBank/DDBJ whole genome shotgun (WGS) entry which is preliminary data.</text>
</comment>
<feature type="domain" description="TonB-dependent receptor plug" evidence="15">
    <location>
        <begin position="103"/>
        <end position="212"/>
    </location>
</feature>
<evidence type="ECO:0000256" key="7">
    <source>
        <dbReference type="ARBA" id="ARBA00023004"/>
    </source>
</evidence>
<dbReference type="InterPro" id="IPR037066">
    <property type="entry name" value="Plug_dom_sf"/>
</dbReference>
<dbReference type="InterPro" id="IPR039426">
    <property type="entry name" value="TonB-dep_rcpt-like"/>
</dbReference>
<dbReference type="GO" id="GO:0009279">
    <property type="term" value="C:cell outer membrane"/>
    <property type="evidence" value="ECO:0007669"/>
    <property type="project" value="UniProtKB-SubCell"/>
</dbReference>
<dbReference type="GO" id="GO:0015344">
    <property type="term" value="F:siderophore uptake transmembrane transporter activity"/>
    <property type="evidence" value="ECO:0007669"/>
    <property type="project" value="TreeGrafter"/>
</dbReference>
<dbReference type="AlphaFoldDB" id="A0A3M4IXR1"/>
<keyword evidence="7" id="KW-0408">Iron</keyword>
<evidence type="ECO:0000256" key="1">
    <source>
        <dbReference type="ARBA" id="ARBA00004571"/>
    </source>
</evidence>
<dbReference type="STRING" id="33069.AO065_17560"/>
<feature type="domain" description="TonB-dependent receptor-like beta-barrel" evidence="14">
    <location>
        <begin position="311"/>
        <end position="762"/>
    </location>
</feature>
<dbReference type="CDD" id="cd01347">
    <property type="entry name" value="ligand_gated_channel"/>
    <property type="match status" value="1"/>
</dbReference>
<dbReference type="Gene3D" id="2.40.170.20">
    <property type="entry name" value="TonB-dependent receptor, beta-barrel domain"/>
    <property type="match status" value="1"/>
</dbReference>
<dbReference type="PANTHER" id="PTHR32552:SF89">
    <property type="entry name" value="CATECHOLATE SIDEROPHORE RECEPTOR FIU"/>
    <property type="match status" value="1"/>
</dbReference>